<organism evidence="3 4">
    <name type="scientific">Phreatobacter aquaticus</name>
    <dbReference type="NCBI Taxonomy" id="2570229"/>
    <lineage>
        <taxon>Bacteria</taxon>
        <taxon>Pseudomonadati</taxon>
        <taxon>Pseudomonadota</taxon>
        <taxon>Alphaproteobacteria</taxon>
        <taxon>Hyphomicrobiales</taxon>
        <taxon>Phreatobacteraceae</taxon>
        <taxon>Phreatobacter</taxon>
    </lineage>
</organism>
<evidence type="ECO:0000313" key="3">
    <source>
        <dbReference type="EMBL" id="QCK85677.1"/>
    </source>
</evidence>
<keyword evidence="4" id="KW-1185">Reference proteome</keyword>
<gene>
    <name evidence="3" type="ORF">E8L99_07810</name>
</gene>
<dbReference type="EMBL" id="CP039865">
    <property type="protein sequence ID" value="QCK85677.1"/>
    <property type="molecule type" value="Genomic_DNA"/>
</dbReference>
<dbReference type="InterPro" id="IPR038734">
    <property type="entry name" value="YhaN_AAA"/>
</dbReference>
<dbReference type="SUPFAM" id="SSF52540">
    <property type="entry name" value="P-loop containing nucleoside triphosphate hydrolases"/>
    <property type="match status" value="1"/>
</dbReference>
<evidence type="ECO:0000259" key="2">
    <source>
        <dbReference type="Pfam" id="PF13514"/>
    </source>
</evidence>
<feature type="domain" description="YhaN AAA" evidence="2">
    <location>
        <begin position="1"/>
        <end position="52"/>
    </location>
</feature>
<dbReference type="KEGG" id="paqt:E8L99_07810"/>
<dbReference type="PANTHER" id="PTHR41259:SF1">
    <property type="entry name" value="DOUBLE-STRAND BREAK REPAIR RAD50 ATPASE, PUTATIVE-RELATED"/>
    <property type="match status" value="1"/>
</dbReference>
<feature type="coiled-coil region" evidence="1">
    <location>
        <begin position="327"/>
        <end position="381"/>
    </location>
</feature>
<dbReference type="GO" id="GO:0003677">
    <property type="term" value="F:DNA binding"/>
    <property type="evidence" value="ECO:0007669"/>
    <property type="project" value="UniProtKB-KW"/>
</dbReference>
<dbReference type="Gene3D" id="3.40.50.300">
    <property type="entry name" value="P-loop containing nucleotide triphosphate hydrolases"/>
    <property type="match status" value="2"/>
</dbReference>
<keyword evidence="1" id="KW-0175">Coiled coil</keyword>
<keyword evidence="3" id="KW-0238">DNA-binding</keyword>
<reference evidence="3 4" key="1">
    <citation type="submission" date="2019-04" db="EMBL/GenBank/DDBJ databases">
        <title>Phreatobacter aquaticus sp. nov.</title>
        <authorList>
            <person name="Choi A."/>
            <person name="Baek K."/>
        </authorList>
    </citation>
    <scope>NUCLEOTIDE SEQUENCE [LARGE SCALE GENOMIC DNA]</scope>
    <source>
        <strain evidence="3 4">NMCR1094</strain>
    </source>
</reference>
<feature type="coiled-coil region" evidence="1">
    <location>
        <begin position="204"/>
        <end position="231"/>
    </location>
</feature>
<proteinExistence type="predicted"/>
<name>A0A4D7QKB0_9HYPH</name>
<dbReference type="AlphaFoldDB" id="A0A4D7QKB0"/>
<protein>
    <submittedName>
        <fullName evidence="3">DNA-binding protein</fullName>
    </submittedName>
</protein>
<dbReference type="OrthoDB" id="7069379at2"/>
<dbReference type="PANTHER" id="PTHR41259">
    <property type="entry name" value="DOUBLE-STRAND BREAK REPAIR RAD50 ATPASE, PUTATIVE-RELATED"/>
    <property type="match status" value="1"/>
</dbReference>
<dbReference type="RefSeq" id="WP_137099011.1">
    <property type="nucleotide sequence ID" value="NZ_CP039865.1"/>
</dbReference>
<evidence type="ECO:0000313" key="4">
    <source>
        <dbReference type="Proteomes" id="UP000298588"/>
    </source>
</evidence>
<dbReference type="Pfam" id="PF13514">
    <property type="entry name" value="AAA_27"/>
    <property type="match status" value="1"/>
</dbReference>
<evidence type="ECO:0000256" key="1">
    <source>
        <dbReference type="SAM" id="Coils"/>
    </source>
</evidence>
<dbReference type="Proteomes" id="UP000298588">
    <property type="component" value="Chromosome"/>
</dbReference>
<dbReference type="InterPro" id="IPR027417">
    <property type="entry name" value="P-loop_NTPase"/>
</dbReference>
<accession>A0A4D7QKB0</accession>
<sequence>MKISALRLHNVKRFAGRGVAIEGIGDGVNVLCAANEFGKSTSFEALHALFFQPHSGVPKEVRRLQPYSGGNPLVEADIVTAGGQFRLTKQFIGGKRATVTEIASGRLVAQQDEAERFIADLVHGGTAGPAGMLWVRQGITGLEERSRSDEEGDRRVRESLLTSVQGEVEAVTGGRRMAAIMEAASEELGRFATPTLKPKAGGPYAAAAEDLARLLAQEKRLEKDVADLRDALDRRLMATRRLTELDAPEEKASRRAAVVTAEAALQKARAHSDALKAREAETALARDRLAKADRELTAFRDALTRAATLSHELGQAAEQRGALRARRAECQAAIDTASALAKAAEAEQRAARDLLARLDAAMKARQAMEDLLVRRERLTEAETVRQSLEAGEAELARLAMPEDAIDRLQKLDMEIARLRASAEAGLPSVRLDYQPGASAVLADGVPLADGVDRSVPDNLVLTLPGIGTLTLRSNRPAGADAALTKAVAGRQSLLATLGVDDLPAAQQRQAEARDKAGSVASLRLQLRLLAPEGVPALRADVARLEAIAPADIELKGDPDAAREAVAKADLQVDAARNAEREAGPSLSRAQDAEGQAEAAYVRLNGELSGLEALLGPAEARMAREQALAAERASQQIQVDQLDMQLTGLREHAPSVEAIEASLQRVRSIEDGAAREAAALREQLAELNGQIRSRSDDAVEESWRETKDQREAAEARVAAFETEVAVLDRLKAVLQQARSAARDLYLKPVLTELRPLLGMLFDDVSIVFDEKTLLPQSIRRNGQDEDIDRLSGGMREQLSILTRLAFARLLARDGRAAPVILDDALVYSDDDRIERMFDALHRQAREQQIIVFSCRQRAFARLGGHVLHMTDWVPDAAAR</sequence>
<feature type="coiled-coil region" evidence="1">
    <location>
        <begin position="669"/>
        <end position="746"/>
    </location>
</feature>